<evidence type="ECO:0000256" key="10">
    <source>
        <dbReference type="ARBA" id="ARBA00023033"/>
    </source>
</evidence>
<dbReference type="InterPro" id="IPR002401">
    <property type="entry name" value="Cyt_P450_E_grp-I"/>
</dbReference>
<dbReference type="Gene3D" id="1.10.630.10">
    <property type="entry name" value="Cytochrome P450"/>
    <property type="match status" value="2"/>
</dbReference>
<dbReference type="InterPro" id="IPR036396">
    <property type="entry name" value="Cyt_P450_sf"/>
</dbReference>
<keyword evidence="7" id="KW-1133">Transmembrane helix</keyword>
<comment type="caution">
    <text evidence="14">The sequence shown here is derived from an EMBL/GenBank/DDBJ whole genome shotgun (WGS) entry which is preliminary data.</text>
</comment>
<keyword evidence="10 13" id="KW-0503">Monooxygenase</keyword>
<protein>
    <submittedName>
        <fullName evidence="14">Cytochrome P450 89A2</fullName>
    </submittedName>
</protein>
<keyword evidence="11" id="KW-0472">Membrane</keyword>
<organism evidence="14 15">
    <name type="scientific">Vitis vinifera</name>
    <name type="common">Grape</name>
    <dbReference type="NCBI Taxonomy" id="29760"/>
    <lineage>
        <taxon>Eukaryota</taxon>
        <taxon>Viridiplantae</taxon>
        <taxon>Streptophyta</taxon>
        <taxon>Embryophyta</taxon>
        <taxon>Tracheophyta</taxon>
        <taxon>Spermatophyta</taxon>
        <taxon>Magnoliopsida</taxon>
        <taxon>eudicotyledons</taxon>
        <taxon>Gunneridae</taxon>
        <taxon>Pentapetalae</taxon>
        <taxon>rosids</taxon>
        <taxon>Vitales</taxon>
        <taxon>Vitaceae</taxon>
        <taxon>Viteae</taxon>
        <taxon>Vitis</taxon>
    </lineage>
</organism>
<dbReference type="PANTHER" id="PTHR24298">
    <property type="entry name" value="FLAVONOID 3'-MONOOXYGENASE-RELATED"/>
    <property type="match status" value="1"/>
</dbReference>
<evidence type="ECO:0000256" key="5">
    <source>
        <dbReference type="ARBA" id="ARBA00022692"/>
    </source>
</evidence>
<dbReference type="InterPro" id="IPR017972">
    <property type="entry name" value="Cyt_P450_CS"/>
</dbReference>
<feature type="binding site" description="axial binding residue" evidence="12">
    <location>
        <position position="453"/>
    </location>
    <ligand>
        <name>heme</name>
        <dbReference type="ChEBI" id="CHEBI:30413"/>
    </ligand>
    <ligandPart>
        <name>Fe</name>
        <dbReference type="ChEBI" id="CHEBI:18248"/>
    </ligandPart>
</feature>
<gene>
    <name evidence="14" type="primary">CYP89A2_12</name>
    <name evidence="14" type="ORF">CK203_048406</name>
</gene>
<evidence type="ECO:0000256" key="2">
    <source>
        <dbReference type="ARBA" id="ARBA00004167"/>
    </source>
</evidence>
<comment type="cofactor">
    <cofactor evidence="1 12">
        <name>heme</name>
        <dbReference type="ChEBI" id="CHEBI:30413"/>
    </cofactor>
</comment>
<dbReference type="InterPro" id="IPR001128">
    <property type="entry name" value="Cyt_P450"/>
</dbReference>
<keyword evidence="5" id="KW-0812">Transmembrane</keyword>
<dbReference type="EMBL" id="QGNW01000292">
    <property type="protein sequence ID" value="RVW78713.1"/>
    <property type="molecule type" value="Genomic_DNA"/>
</dbReference>
<dbReference type="CDD" id="cd11075">
    <property type="entry name" value="CYP77_89"/>
    <property type="match status" value="1"/>
</dbReference>
<evidence type="ECO:0000256" key="7">
    <source>
        <dbReference type="ARBA" id="ARBA00022989"/>
    </source>
</evidence>
<evidence type="ECO:0000256" key="8">
    <source>
        <dbReference type="ARBA" id="ARBA00023002"/>
    </source>
</evidence>
<dbReference type="PRINTS" id="PR00385">
    <property type="entry name" value="P450"/>
</dbReference>
<dbReference type="GO" id="GO:0016705">
    <property type="term" value="F:oxidoreductase activity, acting on paired donors, with incorporation or reduction of molecular oxygen"/>
    <property type="evidence" value="ECO:0007669"/>
    <property type="project" value="InterPro"/>
</dbReference>
<evidence type="ECO:0000313" key="15">
    <source>
        <dbReference type="Proteomes" id="UP000288805"/>
    </source>
</evidence>
<dbReference type="GO" id="GO:0016020">
    <property type="term" value="C:membrane"/>
    <property type="evidence" value="ECO:0007669"/>
    <property type="project" value="UniProtKB-SubCell"/>
</dbReference>
<evidence type="ECO:0000256" key="3">
    <source>
        <dbReference type="ARBA" id="ARBA00010617"/>
    </source>
</evidence>
<keyword evidence="9 12" id="KW-0408">Iron</keyword>
<evidence type="ECO:0000256" key="13">
    <source>
        <dbReference type="RuleBase" id="RU000461"/>
    </source>
</evidence>
<dbReference type="GO" id="GO:0020037">
    <property type="term" value="F:heme binding"/>
    <property type="evidence" value="ECO:0007669"/>
    <property type="project" value="InterPro"/>
</dbReference>
<dbReference type="GO" id="GO:0005506">
    <property type="term" value="F:iron ion binding"/>
    <property type="evidence" value="ECO:0007669"/>
    <property type="project" value="InterPro"/>
</dbReference>
<dbReference type="Proteomes" id="UP000288805">
    <property type="component" value="Unassembled WGS sequence"/>
</dbReference>
<dbReference type="InterPro" id="IPR051103">
    <property type="entry name" value="Plant_metabolite_P450s"/>
</dbReference>
<sequence>MEKWFFIIVSLCVAALLKALYDLVFPRNRLPPGPITVPFIGNFLWLRKSFSELESVLPDLHAKYGPIITLRMGSRPTIFISTKSLVHQALVQNGAVFADRPPAPLTHRVISCNQQNISAGVYGPNWRLFRRNLTYEILSPLRVKSYSRARKWVLDILLSRLQNHSGPIPVFDHFGYAMFCLLVLMCFGDKLGEKQIQEIEVVERKVLFSYARFNSLNFWGRLGKILFKKRWEELLQLRKDQEAVLIPLIKARQQLKQEMQGKQGQSEDYVLSYADTLLDLQLPEENRKLTYGEIVSLCSEFLNAATHSTSTTVQWIMANLVKYPHIQAKVYEEISGVVKDGAEMVREEDLQKMPYLKAVILEGLRRHPPGHFVLPHSVTQDTVLDGYLIPKNATVNFRVMEISLDPKIWEDPKEFRPERFLSSNGGGEREEAFDITGTREIKMMPFGAGRRVCPGYNLGLLHLEYYVANLVWKFEWKAVEGDDIDLSEKEEFAIMMKSPLQALISPRSMGTRSKDFDVATLVAKKRRTPWITEAHTEMGWNPNKWEDPMEFKTMSFGAGRRIYPGLGLAMLHLEYFVANLVWSFEWKAAEGDEVDLSEKQEFTIVMKNPLQAHLSTRLK</sequence>
<dbReference type="OrthoDB" id="1055148at2759"/>
<reference evidence="14 15" key="1">
    <citation type="journal article" date="2018" name="PLoS Genet.">
        <title>Population sequencing reveals clonal diversity and ancestral inbreeding in the grapevine cultivar Chardonnay.</title>
        <authorList>
            <person name="Roach M.J."/>
            <person name="Johnson D.L."/>
            <person name="Bohlmann J."/>
            <person name="van Vuuren H.J."/>
            <person name="Jones S.J."/>
            <person name="Pretorius I.S."/>
            <person name="Schmidt S.A."/>
            <person name="Borneman A.R."/>
        </authorList>
    </citation>
    <scope>NUCLEOTIDE SEQUENCE [LARGE SCALE GENOMIC DNA]</scope>
    <source>
        <strain evidence="15">cv. Chardonnay</strain>
        <tissue evidence="14">Leaf</tissue>
    </source>
</reference>
<accession>A0A438H321</accession>
<evidence type="ECO:0000256" key="9">
    <source>
        <dbReference type="ARBA" id="ARBA00023004"/>
    </source>
</evidence>
<evidence type="ECO:0000256" key="6">
    <source>
        <dbReference type="ARBA" id="ARBA00022723"/>
    </source>
</evidence>
<comment type="similarity">
    <text evidence="3 13">Belongs to the cytochrome P450 family.</text>
</comment>
<dbReference type="FunFam" id="1.10.630.10:FF:000012">
    <property type="entry name" value="Cytochrome P450 family protein"/>
    <property type="match status" value="1"/>
</dbReference>
<dbReference type="PRINTS" id="PR00463">
    <property type="entry name" value="EP450I"/>
</dbReference>
<dbReference type="PROSITE" id="PS00086">
    <property type="entry name" value="CYTOCHROME_P450"/>
    <property type="match status" value="1"/>
</dbReference>
<proteinExistence type="inferred from homology"/>
<name>A0A438H321_VITVI</name>
<evidence type="ECO:0000256" key="12">
    <source>
        <dbReference type="PIRSR" id="PIRSR602401-1"/>
    </source>
</evidence>
<dbReference type="AlphaFoldDB" id="A0A438H321"/>
<evidence type="ECO:0000256" key="11">
    <source>
        <dbReference type="ARBA" id="ARBA00023136"/>
    </source>
</evidence>
<dbReference type="SUPFAM" id="SSF48264">
    <property type="entry name" value="Cytochrome P450"/>
    <property type="match status" value="2"/>
</dbReference>
<dbReference type="PANTHER" id="PTHR24298:SF800">
    <property type="entry name" value="CYTOCHROME P450 89A2-RELATED"/>
    <property type="match status" value="1"/>
</dbReference>
<dbReference type="GO" id="GO:0004497">
    <property type="term" value="F:monooxygenase activity"/>
    <property type="evidence" value="ECO:0007669"/>
    <property type="project" value="UniProtKB-KW"/>
</dbReference>
<evidence type="ECO:0000256" key="4">
    <source>
        <dbReference type="ARBA" id="ARBA00022617"/>
    </source>
</evidence>
<evidence type="ECO:0000313" key="14">
    <source>
        <dbReference type="EMBL" id="RVW78713.1"/>
    </source>
</evidence>
<evidence type="ECO:0000256" key="1">
    <source>
        <dbReference type="ARBA" id="ARBA00001971"/>
    </source>
</evidence>
<comment type="subcellular location">
    <subcellularLocation>
        <location evidence="2">Membrane</location>
        <topology evidence="2">Single-pass membrane protein</topology>
    </subcellularLocation>
</comment>
<dbReference type="Pfam" id="PF00067">
    <property type="entry name" value="p450"/>
    <property type="match status" value="2"/>
</dbReference>
<keyword evidence="6 12" id="KW-0479">Metal-binding</keyword>
<keyword evidence="8 13" id="KW-0560">Oxidoreductase</keyword>
<keyword evidence="4 12" id="KW-0349">Heme</keyword>